<dbReference type="EMBL" id="FQXM01000005">
    <property type="protein sequence ID" value="SHH42411.1"/>
    <property type="molecule type" value="Genomic_DNA"/>
</dbReference>
<dbReference type="Proteomes" id="UP000184447">
    <property type="component" value="Unassembled WGS sequence"/>
</dbReference>
<accession>A0A1M5SV21</accession>
<dbReference type="Gene3D" id="3.40.190.10">
    <property type="entry name" value="Periplasmic binding protein-like II"/>
    <property type="match status" value="2"/>
</dbReference>
<dbReference type="InterPro" id="IPR006059">
    <property type="entry name" value="SBP"/>
</dbReference>
<gene>
    <name evidence="1" type="ORF">SAMN02745207_01053</name>
</gene>
<dbReference type="AlphaFoldDB" id="A0A1M5SV21"/>
<evidence type="ECO:0000313" key="1">
    <source>
        <dbReference type="EMBL" id="SHH42411.1"/>
    </source>
</evidence>
<keyword evidence="2" id="KW-1185">Reference proteome</keyword>
<name>A0A1M5SV21_9CLOT</name>
<proteinExistence type="predicted"/>
<dbReference type="SUPFAM" id="SSF53850">
    <property type="entry name" value="Periplasmic binding protein-like II"/>
    <property type="match status" value="1"/>
</dbReference>
<sequence>MDQLVEISKVFAENGIKPISVGNSVAWVTTIPYSYILLELDPDIFDKMNNNSVSYDDLVFIEVAKKLEMLVDEGVFGENFNGIAPAESRAEFIEGKAAMFVQATWNLPALNKDMSENVGVIPFPTVNGNNSFVLKTSPPGYAISQNTEHKEEVIQFYKFMMSEERLRELADDFSVILPWNSIEVSQKSDNTSYNDVVKAFAEYNTPFDLVKTYTVNSAIEKEVEIAIQAITGGSDIQTIFEKLEKYRKQNSEE</sequence>
<protein>
    <submittedName>
        <fullName evidence="1">Extracellular solute-binding protein</fullName>
    </submittedName>
</protein>
<dbReference type="Pfam" id="PF01547">
    <property type="entry name" value="SBP_bac_1"/>
    <property type="match status" value="1"/>
</dbReference>
<organism evidence="1 2">
    <name type="scientific">Clostridium grantii DSM 8605</name>
    <dbReference type="NCBI Taxonomy" id="1121316"/>
    <lineage>
        <taxon>Bacteria</taxon>
        <taxon>Bacillati</taxon>
        <taxon>Bacillota</taxon>
        <taxon>Clostridia</taxon>
        <taxon>Eubacteriales</taxon>
        <taxon>Clostridiaceae</taxon>
        <taxon>Clostridium</taxon>
    </lineage>
</organism>
<evidence type="ECO:0000313" key="2">
    <source>
        <dbReference type="Proteomes" id="UP000184447"/>
    </source>
</evidence>
<dbReference type="STRING" id="1121316.SAMN02745207_01053"/>
<reference evidence="1 2" key="1">
    <citation type="submission" date="2016-11" db="EMBL/GenBank/DDBJ databases">
        <authorList>
            <person name="Jaros S."/>
            <person name="Januszkiewicz K."/>
            <person name="Wedrychowicz H."/>
        </authorList>
    </citation>
    <scope>NUCLEOTIDE SEQUENCE [LARGE SCALE GENOMIC DNA]</scope>
    <source>
        <strain evidence="1 2">DSM 8605</strain>
    </source>
</reference>